<evidence type="ECO:0000313" key="2">
    <source>
        <dbReference type="EMBL" id="MFC4075469.1"/>
    </source>
</evidence>
<keyword evidence="1" id="KW-0812">Transmembrane</keyword>
<dbReference type="RefSeq" id="WP_380701413.1">
    <property type="nucleotide sequence ID" value="NZ_JBHSAP010000004.1"/>
</dbReference>
<protein>
    <recommendedName>
        <fullName evidence="4">DUF4190 domain-containing protein</fullName>
    </recommendedName>
</protein>
<proteinExistence type="predicted"/>
<evidence type="ECO:0000256" key="1">
    <source>
        <dbReference type="SAM" id="Phobius"/>
    </source>
</evidence>
<dbReference type="EMBL" id="JBHSAP010000004">
    <property type="protein sequence ID" value="MFC4075469.1"/>
    <property type="molecule type" value="Genomic_DNA"/>
</dbReference>
<feature type="transmembrane region" description="Helical" evidence="1">
    <location>
        <begin position="25"/>
        <end position="58"/>
    </location>
</feature>
<comment type="caution">
    <text evidence="2">The sequence shown here is derived from an EMBL/GenBank/DDBJ whole genome shotgun (WGS) entry which is preliminary data.</text>
</comment>
<dbReference type="Proteomes" id="UP001595843">
    <property type="component" value="Unassembled WGS sequence"/>
</dbReference>
<name>A0ABV8JA87_9BACL</name>
<gene>
    <name evidence="2" type="ORF">ACFOUO_01440</name>
</gene>
<organism evidence="2 3">
    <name type="scientific">Salinithrix halophila</name>
    <dbReference type="NCBI Taxonomy" id="1485204"/>
    <lineage>
        <taxon>Bacteria</taxon>
        <taxon>Bacillati</taxon>
        <taxon>Bacillota</taxon>
        <taxon>Bacilli</taxon>
        <taxon>Bacillales</taxon>
        <taxon>Thermoactinomycetaceae</taxon>
        <taxon>Salinithrix</taxon>
    </lineage>
</organism>
<evidence type="ECO:0008006" key="4">
    <source>
        <dbReference type="Google" id="ProtNLM"/>
    </source>
</evidence>
<reference evidence="3" key="1">
    <citation type="journal article" date="2019" name="Int. J. Syst. Evol. Microbiol.">
        <title>The Global Catalogue of Microorganisms (GCM) 10K type strain sequencing project: providing services to taxonomists for standard genome sequencing and annotation.</title>
        <authorList>
            <consortium name="The Broad Institute Genomics Platform"/>
            <consortium name="The Broad Institute Genome Sequencing Center for Infectious Disease"/>
            <person name="Wu L."/>
            <person name="Ma J."/>
        </authorList>
    </citation>
    <scope>NUCLEOTIDE SEQUENCE [LARGE SCALE GENOMIC DNA]</scope>
    <source>
        <strain evidence="3">IBRC-M 10813</strain>
    </source>
</reference>
<keyword evidence="1" id="KW-0472">Membrane</keyword>
<keyword evidence="1" id="KW-1133">Transmembrane helix</keyword>
<accession>A0ABV8JA87</accession>
<keyword evidence="3" id="KW-1185">Reference proteome</keyword>
<sequence length="98" mass="10228">MEEVKSQEAKIVIQTPEGNGLATAALVLGIIGLVIGIIPFVGWLVFPLWILAIIFGAIGARKKIKKGQAIAGIVLGTGTFVLKVGFWILMLIGIASGS</sequence>
<feature type="transmembrane region" description="Helical" evidence="1">
    <location>
        <begin position="70"/>
        <end position="95"/>
    </location>
</feature>
<evidence type="ECO:0000313" key="3">
    <source>
        <dbReference type="Proteomes" id="UP001595843"/>
    </source>
</evidence>